<feature type="transmembrane region" description="Helical" evidence="1">
    <location>
        <begin position="61"/>
        <end position="79"/>
    </location>
</feature>
<reference evidence="2" key="1">
    <citation type="submission" date="2019-08" db="EMBL/GenBank/DDBJ databases">
        <authorList>
            <person name="Kucharzyk K."/>
            <person name="Murdoch R.W."/>
            <person name="Higgins S."/>
            <person name="Loffler F."/>
        </authorList>
    </citation>
    <scope>NUCLEOTIDE SEQUENCE</scope>
</reference>
<keyword evidence="1" id="KW-0472">Membrane</keyword>
<keyword evidence="1" id="KW-0812">Transmembrane</keyword>
<name>A0A645DZ05_9ZZZZ</name>
<evidence type="ECO:0008006" key="3">
    <source>
        <dbReference type="Google" id="ProtNLM"/>
    </source>
</evidence>
<evidence type="ECO:0000256" key="1">
    <source>
        <dbReference type="SAM" id="Phobius"/>
    </source>
</evidence>
<feature type="transmembrane region" description="Helical" evidence="1">
    <location>
        <begin position="22"/>
        <end position="41"/>
    </location>
</feature>
<protein>
    <recommendedName>
        <fullName evidence="3">Threonine efflux protein</fullName>
    </recommendedName>
</protein>
<accession>A0A645DZ05</accession>
<dbReference type="AlphaFoldDB" id="A0A645DZ05"/>
<sequence length="80" mass="8457">MTIISFAAVFAGVGVGATGGNYIFAALLVVGVYFGSMLWWLTLSGTVNRLRDKFDSTRLKLVNRISGVIIAGFGIASLTL</sequence>
<keyword evidence="1" id="KW-1133">Transmembrane helix</keyword>
<organism evidence="2">
    <name type="scientific">bioreactor metagenome</name>
    <dbReference type="NCBI Taxonomy" id="1076179"/>
    <lineage>
        <taxon>unclassified sequences</taxon>
        <taxon>metagenomes</taxon>
        <taxon>ecological metagenomes</taxon>
    </lineage>
</organism>
<proteinExistence type="predicted"/>
<dbReference type="EMBL" id="VSSQ01041118">
    <property type="protein sequence ID" value="MPM94499.1"/>
    <property type="molecule type" value="Genomic_DNA"/>
</dbReference>
<comment type="caution">
    <text evidence="2">The sequence shown here is derived from an EMBL/GenBank/DDBJ whole genome shotgun (WGS) entry which is preliminary data.</text>
</comment>
<evidence type="ECO:0000313" key="2">
    <source>
        <dbReference type="EMBL" id="MPM94499.1"/>
    </source>
</evidence>
<gene>
    <name evidence="2" type="ORF">SDC9_141645</name>
</gene>